<dbReference type="InterPro" id="IPR002083">
    <property type="entry name" value="MATH/TRAF_dom"/>
</dbReference>
<dbReference type="Proteomes" id="UP000886998">
    <property type="component" value="Unassembled WGS sequence"/>
</dbReference>
<dbReference type="SUPFAM" id="SSF49599">
    <property type="entry name" value="TRAF domain-like"/>
    <property type="match status" value="2"/>
</dbReference>
<dbReference type="CDD" id="cd00121">
    <property type="entry name" value="MATH"/>
    <property type="match status" value="1"/>
</dbReference>
<comment type="caution">
    <text evidence="1">The sequence shown here is derived from an EMBL/GenBank/DDBJ whole genome shotgun (WGS) entry which is preliminary data.</text>
</comment>
<evidence type="ECO:0000313" key="2">
    <source>
        <dbReference type="Proteomes" id="UP000886998"/>
    </source>
</evidence>
<keyword evidence="2" id="KW-1185">Reference proteome</keyword>
<protein>
    <recommendedName>
        <fullName evidence="3">MATH domain-containing protein</fullName>
    </recommendedName>
</protein>
<dbReference type="AlphaFoldDB" id="A0A8X6J457"/>
<sequence>MDIVGFCNPSPQKQKRTSYIRTVLKHSIYQSGNTAASGMASNDVDDECCFMFTWAIENWPVSFLPSFAESPTFHADSLQNTKWRLQISSVEEEKLVYSIHRHTSTEWNTVEVIFEISFLDPDGSAVVSVKERKYFNLETYYEFVLEDAFGLDRTRFIVNDTLTIRCQLWNADDKYSSNYSSNRCFAHTRLAIERRTVFWCVRKFSDLSIDGFQAQYRLPHLSQKGHHVLTLNLKIIKSGDGESVLITILGYNVPQRLNVELSVLDTEGKKRFCKKSIMYALNRETSTFVNLIANEELMKYKESMLYKDSLCIRCEFEIENGSAQNDPHDYIRKVFFL</sequence>
<dbReference type="Gene3D" id="2.60.210.10">
    <property type="entry name" value="Apoptosis, Tumor Necrosis Factor Receptor Associated Protein 2, Chain A"/>
    <property type="match status" value="1"/>
</dbReference>
<name>A0A8X6J457_9ARAC</name>
<evidence type="ECO:0000313" key="1">
    <source>
        <dbReference type="EMBL" id="GFS33131.1"/>
    </source>
</evidence>
<accession>A0A8X6J457</accession>
<dbReference type="OrthoDB" id="10386134at2759"/>
<organism evidence="1 2">
    <name type="scientific">Trichonephila inaurata madagascariensis</name>
    <dbReference type="NCBI Taxonomy" id="2747483"/>
    <lineage>
        <taxon>Eukaryota</taxon>
        <taxon>Metazoa</taxon>
        <taxon>Ecdysozoa</taxon>
        <taxon>Arthropoda</taxon>
        <taxon>Chelicerata</taxon>
        <taxon>Arachnida</taxon>
        <taxon>Araneae</taxon>
        <taxon>Araneomorphae</taxon>
        <taxon>Entelegynae</taxon>
        <taxon>Araneoidea</taxon>
        <taxon>Nephilidae</taxon>
        <taxon>Trichonephila</taxon>
        <taxon>Trichonephila inaurata</taxon>
    </lineage>
</organism>
<reference evidence="1" key="1">
    <citation type="submission" date="2020-08" db="EMBL/GenBank/DDBJ databases">
        <title>Multicomponent nature underlies the extraordinary mechanical properties of spider dragline silk.</title>
        <authorList>
            <person name="Kono N."/>
            <person name="Nakamura H."/>
            <person name="Mori M."/>
            <person name="Yoshida Y."/>
            <person name="Ohtoshi R."/>
            <person name="Malay A.D."/>
            <person name="Moran D.A.P."/>
            <person name="Tomita M."/>
            <person name="Numata K."/>
            <person name="Arakawa K."/>
        </authorList>
    </citation>
    <scope>NUCLEOTIDE SEQUENCE</scope>
</reference>
<dbReference type="InterPro" id="IPR008974">
    <property type="entry name" value="TRAF-like"/>
</dbReference>
<dbReference type="EMBL" id="BMAV01024432">
    <property type="protein sequence ID" value="GFS33131.1"/>
    <property type="molecule type" value="Genomic_DNA"/>
</dbReference>
<gene>
    <name evidence="1" type="primary">NCL1_56997</name>
    <name evidence="1" type="ORF">TNIN_185981</name>
</gene>
<evidence type="ECO:0008006" key="3">
    <source>
        <dbReference type="Google" id="ProtNLM"/>
    </source>
</evidence>
<proteinExistence type="predicted"/>